<dbReference type="SUPFAM" id="SSF46565">
    <property type="entry name" value="Chaperone J-domain"/>
    <property type="match status" value="1"/>
</dbReference>
<dbReference type="GO" id="GO:0044183">
    <property type="term" value="F:protein folding chaperone"/>
    <property type="evidence" value="ECO:0007669"/>
    <property type="project" value="TreeGrafter"/>
</dbReference>
<dbReference type="GO" id="GO:0051082">
    <property type="term" value="F:unfolded protein binding"/>
    <property type="evidence" value="ECO:0007669"/>
    <property type="project" value="TreeGrafter"/>
</dbReference>
<reference evidence="2" key="2">
    <citation type="submission" date="2022-01" db="EMBL/GenBank/DDBJ databases">
        <authorList>
            <person name="Hirooka S."/>
            <person name="Miyagishima S.Y."/>
        </authorList>
    </citation>
    <scope>NUCLEOTIDE SEQUENCE</scope>
    <source>
        <strain evidence="2">NBRC 102759</strain>
    </source>
</reference>
<dbReference type="GO" id="GO:0005634">
    <property type="term" value="C:nucleus"/>
    <property type="evidence" value="ECO:0007669"/>
    <property type="project" value="TreeGrafter"/>
</dbReference>
<name>A0A9C7UP78_9RHOD</name>
<dbReference type="InterPro" id="IPR001623">
    <property type="entry name" value="DnaJ_domain"/>
</dbReference>
<dbReference type="Gene3D" id="1.10.287.110">
    <property type="entry name" value="DnaJ domain"/>
    <property type="match status" value="1"/>
</dbReference>
<reference evidence="2" key="1">
    <citation type="journal article" date="2022" name="Proc. Natl. Acad. Sci. U.S.A.">
        <title>Life cycle and functional genomics of the unicellular red alga Galdieria for elucidating algal and plant evolution and industrial use.</title>
        <authorList>
            <person name="Hirooka S."/>
            <person name="Itabashi T."/>
            <person name="Ichinose T.M."/>
            <person name="Onuma R."/>
            <person name="Fujiwara T."/>
            <person name="Yamashita S."/>
            <person name="Jong L.W."/>
            <person name="Tomita R."/>
            <person name="Iwane A.H."/>
            <person name="Miyagishima S.Y."/>
        </authorList>
    </citation>
    <scope>NUCLEOTIDE SEQUENCE</scope>
    <source>
        <strain evidence="2">NBRC 102759</strain>
    </source>
</reference>
<dbReference type="EMBL" id="BQMJ01000014">
    <property type="protein sequence ID" value="GJQ10240.1"/>
    <property type="molecule type" value="Genomic_DNA"/>
</dbReference>
<dbReference type="InterPro" id="IPR036869">
    <property type="entry name" value="J_dom_sf"/>
</dbReference>
<dbReference type="PROSITE" id="PS50076">
    <property type="entry name" value="DNAJ_2"/>
    <property type="match status" value="1"/>
</dbReference>
<gene>
    <name evidence="2" type="ORF">GpartN1_g2031.t1</name>
</gene>
<dbReference type="PANTHER" id="PTHR43948">
    <property type="entry name" value="DNAJ HOMOLOG SUBFAMILY B"/>
    <property type="match status" value="1"/>
</dbReference>
<accession>A0A9C7UP78</accession>
<proteinExistence type="predicted"/>
<dbReference type="AlphaFoldDB" id="A0A9C7UP78"/>
<evidence type="ECO:0000313" key="2">
    <source>
        <dbReference type="EMBL" id="GJQ10240.1"/>
    </source>
</evidence>
<evidence type="ECO:0000313" key="3">
    <source>
        <dbReference type="Proteomes" id="UP001061958"/>
    </source>
</evidence>
<keyword evidence="3" id="KW-1185">Reference proteome</keyword>
<dbReference type="GO" id="GO:0005737">
    <property type="term" value="C:cytoplasm"/>
    <property type="evidence" value="ECO:0007669"/>
    <property type="project" value="TreeGrafter"/>
</dbReference>
<dbReference type="PRINTS" id="PR00625">
    <property type="entry name" value="JDOMAIN"/>
</dbReference>
<dbReference type="Pfam" id="PF00226">
    <property type="entry name" value="DnaJ"/>
    <property type="match status" value="1"/>
</dbReference>
<dbReference type="CDD" id="cd06257">
    <property type="entry name" value="DnaJ"/>
    <property type="match status" value="1"/>
</dbReference>
<dbReference type="SMART" id="SM00271">
    <property type="entry name" value="DnaJ"/>
    <property type="match status" value="1"/>
</dbReference>
<dbReference type="PANTHER" id="PTHR43948:SF10">
    <property type="entry name" value="MRJ, ISOFORM E"/>
    <property type="match status" value="1"/>
</dbReference>
<protein>
    <recommendedName>
        <fullName evidence="1">J domain-containing protein</fullName>
    </recommendedName>
</protein>
<evidence type="ECO:0000259" key="1">
    <source>
        <dbReference type="PROSITE" id="PS50076"/>
    </source>
</evidence>
<comment type="caution">
    <text evidence="2">The sequence shown here is derived from an EMBL/GenBank/DDBJ whole genome shotgun (WGS) entry which is preliminary data.</text>
</comment>
<dbReference type="Proteomes" id="UP001061958">
    <property type="component" value="Unassembled WGS sequence"/>
</dbReference>
<dbReference type="GO" id="GO:0051087">
    <property type="term" value="F:protein-folding chaperone binding"/>
    <property type="evidence" value="ECO:0007669"/>
    <property type="project" value="TreeGrafter"/>
</dbReference>
<dbReference type="OrthoDB" id="10266747at2759"/>
<sequence>MENPYHVLGLSNLATDKEIQTRYRKLAFKFHPDRNPGQREEAERNFKRIKDAYDLLKKQRRSQFERAESSAGTSARYDFYQEATKTQYRKTYTGQRSSGFSKASNRYTRPPRILDIPGLRILVFTLVASTSIAVLFGDSWWKKLNQGKSFDDMMRQRHIVQASKVRLQQDE</sequence>
<organism evidence="2 3">
    <name type="scientific">Galdieria partita</name>
    <dbReference type="NCBI Taxonomy" id="83374"/>
    <lineage>
        <taxon>Eukaryota</taxon>
        <taxon>Rhodophyta</taxon>
        <taxon>Bangiophyceae</taxon>
        <taxon>Galdieriales</taxon>
        <taxon>Galdieriaceae</taxon>
        <taxon>Galdieria</taxon>
    </lineage>
</organism>
<feature type="domain" description="J" evidence="1">
    <location>
        <begin position="3"/>
        <end position="81"/>
    </location>
</feature>